<dbReference type="GO" id="GO:1901238">
    <property type="term" value="F:ABC-type tungstate transporter activity"/>
    <property type="evidence" value="ECO:0007669"/>
    <property type="project" value="UniProtKB-EC"/>
</dbReference>
<evidence type="ECO:0000313" key="15">
    <source>
        <dbReference type="Proteomes" id="UP000182829"/>
    </source>
</evidence>
<dbReference type="InterPro" id="IPR003593">
    <property type="entry name" value="AAA+_ATPase"/>
</dbReference>
<keyword evidence="2" id="KW-0813">Transport</keyword>
<sequence>MRALASDPSILERTDERTDRPGPDAPVAVSLEHVTKRYAETTAVDDVSLSIRDGEFFTLVGPSGCGKTTTLRLLAGFEHPTEGRVRFGGVDVSAVPPEDRGVGIVFQNYALFPHMSVGENVAYGLEFADPPGDVSDEQRVADLLELVDLAGMEDRDPDQLSGGQQQRVAIARALAPSPDVLLLDEPMSALDAQLRERLRVQVKAIQRELGITTIYVTHDQEEALAISDRVAVMSEGMPEQIAPPRAIYRQPETQFVAEFIGDNNVFPGTVTALDERATLEVGPETMTITTDADLAVGDEVAFCVRPENLQVDAERNTTTATVDNAEFLGQTTRVHLEWHGRELLVRTREPPSGDVVVGFDPADAHVVDVR</sequence>
<dbReference type="PROSITE" id="PS00211">
    <property type="entry name" value="ABC_TRANSPORTER_1"/>
    <property type="match status" value="1"/>
</dbReference>
<evidence type="ECO:0000256" key="9">
    <source>
        <dbReference type="ARBA" id="ARBA00041133"/>
    </source>
</evidence>
<dbReference type="InterPro" id="IPR050093">
    <property type="entry name" value="ABC_SmlMolc_Importer"/>
</dbReference>
<dbReference type="InterPro" id="IPR008995">
    <property type="entry name" value="Mo/tungstate-bd_C_term_dom"/>
</dbReference>
<comment type="similarity">
    <text evidence="6">Belongs to the ABC transporter superfamily. Sulfate/tungstate importer (TC 3.A.1.6) family.</text>
</comment>
<dbReference type="Gene3D" id="2.40.50.140">
    <property type="entry name" value="Nucleic acid-binding proteins"/>
    <property type="match status" value="1"/>
</dbReference>
<dbReference type="InterPro" id="IPR003439">
    <property type="entry name" value="ABC_transporter-like_ATP-bd"/>
</dbReference>
<dbReference type="InterPro" id="IPR012340">
    <property type="entry name" value="NA-bd_OB-fold"/>
</dbReference>
<evidence type="ECO:0000256" key="8">
    <source>
        <dbReference type="ARBA" id="ARBA00039025"/>
    </source>
</evidence>
<keyword evidence="5 14" id="KW-0067">ATP-binding</keyword>
<dbReference type="InterPro" id="IPR013611">
    <property type="entry name" value="Transp-assoc_OB_typ2"/>
</dbReference>
<proteinExistence type="inferred from homology"/>
<dbReference type="Pfam" id="PF08402">
    <property type="entry name" value="TOBE_2"/>
    <property type="match status" value="1"/>
</dbReference>
<evidence type="ECO:0000256" key="2">
    <source>
        <dbReference type="ARBA" id="ARBA00022448"/>
    </source>
</evidence>
<dbReference type="GO" id="GO:0043190">
    <property type="term" value="C:ATP-binding cassette (ABC) transporter complex"/>
    <property type="evidence" value="ECO:0007669"/>
    <property type="project" value="InterPro"/>
</dbReference>
<evidence type="ECO:0000256" key="4">
    <source>
        <dbReference type="ARBA" id="ARBA00022741"/>
    </source>
</evidence>
<dbReference type="GO" id="GO:0016887">
    <property type="term" value="F:ATP hydrolysis activity"/>
    <property type="evidence" value="ECO:0007669"/>
    <property type="project" value="InterPro"/>
</dbReference>
<evidence type="ECO:0000259" key="13">
    <source>
        <dbReference type="PROSITE" id="PS50893"/>
    </source>
</evidence>
<evidence type="ECO:0000256" key="1">
    <source>
        <dbReference type="ARBA" id="ARBA00004202"/>
    </source>
</evidence>
<dbReference type="AlphaFoldDB" id="A0A1I3P7E6"/>
<organism evidence="14 15">
    <name type="scientific">Natronobacterium gregoryi</name>
    <dbReference type="NCBI Taxonomy" id="44930"/>
    <lineage>
        <taxon>Archaea</taxon>
        <taxon>Methanobacteriati</taxon>
        <taxon>Methanobacteriota</taxon>
        <taxon>Stenosarchaea group</taxon>
        <taxon>Halobacteria</taxon>
        <taxon>Halobacteriales</taxon>
        <taxon>Natrialbaceae</taxon>
        <taxon>Natronobacterium</taxon>
    </lineage>
</organism>
<evidence type="ECO:0000256" key="5">
    <source>
        <dbReference type="ARBA" id="ARBA00022840"/>
    </source>
</evidence>
<comment type="catalytic activity">
    <reaction evidence="10">
        <text>tungstate(in) + ATP + H2O = tungstate(out) + ADP + phosphate + H(+)</text>
        <dbReference type="Rhea" id="RHEA:35027"/>
        <dbReference type="ChEBI" id="CHEBI:15377"/>
        <dbReference type="ChEBI" id="CHEBI:15378"/>
        <dbReference type="ChEBI" id="CHEBI:30616"/>
        <dbReference type="ChEBI" id="CHEBI:43474"/>
        <dbReference type="ChEBI" id="CHEBI:46502"/>
        <dbReference type="ChEBI" id="CHEBI:456216"/>
        <dbReference type="EC" id="7.3.2.6"/>
    </reaction>
</comment>
<feature type="compositionally biased region" description="Basic and acidic residues" evidence="12">
    <location>
        <begin position="10"/>
        <end position="22"/>
    </location>
</feature>
<comment type="function">
    <text evidence="11">Part of the ABC transporter complex WtpABC involved in molybdate/tungstate import. Responsible for energy coupling to the transport system.</text>
</comment>
<dbReference type="PANTHER" id="PTHR42781">
    <property type="entry name" value="SPERMIDINE/PUTRESCINE IMPORT ATP-BINDING PROTEIN POTA"/>
    <property type="match status" value="1"/>
</dbReference>
<dbReference type="EMBL" id="FORO01000016">
    <property type="protein sequence ID" value="SFJ17349.1"/>
    <property type="molecule type" value="Genomic_DNA"/>
</dbReference>
<dbReference type="GO" id="GO:0005524">
    <property type="term" value="F:ATP binding"/>
    <property type="evidence" value="ECO:0007669"/>
    <property type="project" value="UniProtKB-KW"/>
</dbReference>
<dbReference type="EC" id="7.3.2.6" evidence="8"/>
<comment type="subunit">
    <text evidence="7">The complex is composed of two ATP-binding proteins (WtpC), two transmembrane proteins (WtpB) and a solute-binding protein (WtpA).</text>
</comment>
<feature type="region of interest" description="Disordered" evidence="12">
    <location>
        <begin position="1"/>
        <end position="26"/>
    </location>
</feature>
<dbReference type="Gene3D" id="2.40.50.100">
    <property type="match status" value="1"/>
</dbReference>
<dbReference type="Proteomes" id="UP000182829">
    <property type="component" value="Unassembled WGS sequence"/>
</dbReference>
<reference evidence="14 15" key="1">
    <citation type="submission" date="2016-10" db="EMBL/GenBank/DDBJ databases">
        <authorList>
            <person name="de Groot N.N."/>
        </authorList>
    </citation>
    <scope>NUCLEOTIDE SEQUENCE [LARGE SCALE GENOMIC DNA]</scope>
    <source>
        <strain evidence="14 15">SP2</strain>
    </source>
</reference>
<comment type="subcellular location">
    <subcellularLocation>
        <location evidence="1">Cell membrane</location>
        <topology evidence="1">Peripheral membrane protein</topology>
    </subcellularLocation>
</comment>
<keyword evidence="3" id="KW-0500">Molybdenum</keyword>
<dbReference type="SUPFAM" id="SSF52540">
    <property type="entry name" value="P-loop containing nucleoside triphosphate hydrolases"/>
    <property type="match status" value="1"/>
</dbReference>
<evidence type="ECO:0000313" key="14">
    <source>
        <dbReference type="EMBL" id="SFJ17349.1"/>
    </source>
</evidence>
<dbReference type="Gene3D" id="3.40.50.300">
    <property type="entry name" value="P-loop containing nucleotide triphosphate hydrolases"/>
    <property type="match status" value="1"/>
</dbReference>
<dbReference type="OMA" id="HVMRFGE"/>
<name>A0A1I3P7E6_9EURY</name>
<dbReference type="SUPFAM" id="SSF50331">
    <property type="entry name" value="MOP-like"/>
    <property type="match status" value="1"/>
</dbReference>
<evidence type="ECO:0000256" key="11">
    <source>
        <dbReference type="ARBA" id="ARBA00057369"/>
    </source>
</evidence>
<feature type="domain" description="ABC transporter" evidence="13">
    <location>
        <begin position="29"/>
        <end position="260"/>
    </location>
</feature>
<keyword evidence="4" id="KW-0547">Nucleotide-binding</keyword>
<evidence type="ECO:0000256" key="10">
    <source>
        <dbReference type="ARBA" id="ARBA00047936"/>
    </source>
</evidence>
<dbReference type="PROSITE" id="PS50893">
    <property type="entry name" value="ABC_TRANSPORTER_2"/>
    <property type="match status" value="1"/>
</dbReference>
<gene>
    <name evidence="14" type="ORF">SAMN05443661_11651</name>
</gene>
<evidence type="ECO:0000256" key="6">
    <source>
        <dbReference type="ARBA" id="ARBA00038307"/>
    </source>
</evidence>
<dbReference type="FunFam" id="3.40.50.300:FF:000425">
    <property type="entry name" value="Probable ABC transporter, ATP-binding subunit"/>
    <property type="match status" value="1"/>
</dbReference>
<dbReference type="PANTHER" id="PTHR42781:SF4">
    <property type="entry name" value="SPERMIDINE_PUTRESCINE IMPORT ATP-BINDING PROTEIN POTA"/>
    <property type="match status" value="1"/>
</dbReference>
<dbReference type="Pfam" id="PF00005">
    <property type="entry name" value="ABC_tran"/>
    <property type="match status" value="1"/>
</dbReference>
<dbReference type="SMART" id="SM00382">
    <property type="entry name" value="AAA"/>
    <property type="match status" value="1"/>
</dbReference>
<dbReference type="InterPro" id="IPR027417">
    <property type="entry name" value="P-loop_NTPase"/>
</dbReference>
<dbReference type="InterPro" id="IPR017871">
    <property type="entry name" value="ABC_transporter-like_CS"/>
</dbReference>
<evidence type="ECO:0000256" key="7">
    <source>
        <dbReference type="ARBA" id="ARBA00038781"/>
    </source>
</evidence>
<evidence type="ECO:0000256" key="12">
    <source>
        <dbReference type="SAM" id="MobiDB-lite"/>
    </source>
</evidence>
<evidence type="ECO:0000256" key="3">
    <source>
        <dbReference type="ARBA" id="ARBA00022505"/>
    </source>
</evidence>
<protein>
    <recommendedName>
        <fullName evidence="9">Molybdate/tungstate import ATP-binding protein WtpC</fullName>
        <ecNumber evidence="8">7.3.2.6</ecNumber>
    </recommendedName>
</protein>
<accession>A0A1I3P7E6</accession>